<protein>
    <submittedName>
        <fullName evidence="4">Transcriptional regulator, TetR family</fullName>
    </submittedName>
</protein>
<dbReference type="InterPro" id="IPR050109">
    <property type="entry name" value="HTH-type_TetR-like_transc_reg"/>
</dbReference>
<evidence type="ECO:0000259" key="3">
    <source>
        <dbReference type="PROSITE" id="PS50977"/>
    </source>
</evidence>
<dbReference type="PANTHER" id="PTHR30328:SF54">
    <property type="entry name" value="HTH-TYPE TRANSCRIPTIONAL REPRESSOR SCO4008"/>
    <property type="match status" value="1"/>
</dbReference>
<evidence type="ECO:0000256" key="1">
    <source>
        <dbReference type="ARBA" id="ARBA00023125"/>
    </source>
</evidence>
<keyword evidence="1 2" id="KW-0238">DNA-binding</keyword>
<reference evidence="4 5" key="1">
    <citation type="journal article" date="2011" name="J. Bacteriol.">
        <title>Genome sequence of the verrucomicrobium Opitutus terrae PB90-1, an abundant inhabitant of rice paddy soil ecosystems.</title>
        <authorList>
            <person name="van Passel M.W."/>
            <person name="Kant R."/>
            <person name="Palva A."/>
            <person name="Copeland A."/>
            <person name="Lucas S."/>
            <person name="Lapidus A."/>
            <person name="Glavina del Rio T."/>
            <person name="Pitluck S."/>
            <person name="Goltsman E."/>
            <person name="Clum A."/>
            <person name="Sun H."/>
            <person name="Schmutz J."/>
            <person name="Larimer F.W."/>
            <person name="Land M.L."/>
            <person name="Hauser L."/>
            <person name="Kyrpides N."/>
            <person name="Mikhailova N."/>
            <person name="Richardson P.P."/>
            <person name="Janssen P.H."/>
            <person name="de Vos W.M."/>
            <person name="Smidt H."/>
        </authorList>
    </citation>
    <scope>NUCLEOTIDE SEQUENCE [LARGE SCALE GENOMIC DNA]</scope>
    <source>
        <strain evidence="5">DSM 11246 / JCM 15787 / PB90-1</strain>
    </source>
</reference>
<dbReference type="STRING" id="452637.Oter_2917"/>
<dbReference type="RefSeq" id="WP_012375733.1">
    <property type="nucleotide sequence ID" value="NC_010571.1"/>
</dbReference>
<dbReference type="Proteomes" id="UP000007013">
    <property type="component" value="Chromosome"/>
</dbReference>
<accession>B1ZY49</accession>
<dbReference type="eggNOG" id="COG1309">
    <property type="taxonomic scope" value="Bacteria"/>
</dbReference>
<dbReference type="InterPro" id="IPR023772">
    <property type="entry name" value="DNA-bd_HTH_TetR-type_CS"/>
</dbReference>
<dbReference type="EMBL" id="CP001032">
    <property type="protein sequence ID" value="ACB76198.1"/>
    <property type="molecule type" value="Genomic_DNA"/>
</dbReference>
<dbReference type="InterPro" id="IPR041474">
    <property type="entry name" value="NicS_C"/>
</dbReference>
<dbReference type="PANTHER" id="PTHR30328">
    <property type="entry name" value="TRANSCRIPTIONAL REPRESSOR"/>
    <property type="match status" value="1"/>
</dbReference>
<dbReference type="InterPro" id="IPR009057">
    <property type="entry name" value="Homeodomain-like_sf"/>
</dbReference>
<name>B1ZY49_OPITP</name>
<organism evidence="4 5">
    <name type="scientific">Opitutus terrae (strain DSM 11246 / JCM 15787 / PB90-1)</name>
    <dbReference type="NCBI Taxonomy" id="452637"/>
    <lineage>
        <taxon>Bacteria</taxon>
        <taxon>Pseudomonadati</taxon>
        <taxon>Verrucomicrobiota</taxon>
        <taxon>Opitutia</taxon>
        <taxon>Opitutales</taxon>
        <taxon>Opitutaceae</taxon>
        <taxon>Opitutus</taxon>
    </lineage>
</organism>
<keyword evidence="5" id="KW-1185">Reference proteome</keyword>
<dbReference type="KEGG" id="ote:Oter_2917"/>
<dbReference type="Pfam" id="PF00440">
    <property type="entry name" value="TetR_N"/>
    <property type="match status" value="1"/>
</dbReference>
<feature type="DNA-binding region" description="H-T-H motif" evidence="2">
    <location>
        <begin position="37"/>
        <end position="56"/>
    </location>
</feature>
<dbReference type="Pfam" id="PF17938">
    <property type="entry name" value="TetR_C_29"/>
    <property type="match status" value="1"/>
</dbReference>
<feature type="domain" description="HTH tetR-type" evidence="3">
    <location>
        <begin position="14"/>
        <end position="74"/>
    </location>
</feature>
<dbReference type="InterPro" id="IPR001647">
    <property type="entry name" value="HTH_TetR"/>
</dbReference>
<dbReference type="PRINTS" id="PR00455">
    <property type="entry name" value="HTHTETR"/>
</dbReference>
<sequence>MPPRRSTSSPADSSPVRNRLLRAATTLFAKSGYDGTTVDEVVAAARVNKRMVYHYFGDKQRLYQAVLAEAYRSLEVVETAVTSHESRLETLTEQIVRRYFDFLREHPKFVRLLLWENLNEGRALRRFGFKLTKDPMLGALERFLQEGVAAGRIRADMDARHLLISLIGLCQIYSSNRYTLSQALGLDLAVDAVREQGIRHVTRLLLEGITAAGARRSR</sequence>
<dbReference type="HOGENOM" id="CLU_069356_1_2_0"/>
<evidence type="ECO:0000313" key="4">
    <source>
        <dbReference type="EMBL" id="ACB76198.1"/>
    </source>
</evidence>
<dbReference type="PROSITE" id="PS01081">
    <property type="entry name" value="HTH_TETR_1"/>
    <property type="match status" value="1"/>
</dbReference>
<dbReference type="GO" id="GO:0003677">
    <property type="term" value="F:DNA binding"/>
    <property type="evidence" value="ECO:0007669"/>
    <property type="project" value="UniProtKB-UniRule"/>
</dbReference>
<dbReference type="PROSITE" id="PS50977">
    <property type="entry name" value="HTH_TETR_2"/>
    <property type="match status" value="1"/>
</dbReference>
<gene>
    <name evidence="4" type="ordered locus">Oter_2917</name>
</gene>
<dbReference type="SUPFAM" id="SSF46689">
    <property type="entry name" value="Homeodomain-like"/>
    <property type="match status" value="1"/>
</dbReference>
<dbReference type="InterPro" id="IPR036271">
    <property type="entry name" value="Tet_transcr_reg_TetR-rel_C_sf"/>
</dbReference>
<proteinExistence type="predicted"/>
<evidence type="ECO:0000256" key="2">
    <source>
        <dbReference type="PROSITE-ProRule" id="PRU00335"/>
    </source>
</evidence>
<dbReference type="SUPFAM" id="SSF48498">
    <property type="entry name" value="Tetracyclin repressor-like, C-terminal domain"/>
    <property type="match status" value="1"/>
</dbReference>
<evidence type="ECO:0000313" key="5">
    <source>
        <dbReference type="Proteomes" id="UP000007013"/>
    </source>
</evidence>
<dbReference type="Gene3D" id="1.10.357.10">
    <property type="entry name" value="Tetracycline Repressor, domain 2"/>
    <property type="match status" value="1"/>
</dbReference>
<dbReference type="AlphaFoldDB" id="B1ZY49"/>